<name>A0A6L2MAL3_TANCI</name>
<comment type="caution">
    <text evidence="3">The sequence shown here is derived from an EMBL/GenBank/DDBJ whole genome shotgun (WGS) entry which is preliminary data.</text>
</comment>
<dbReference type="GO" id="GO:0015074">
    <property type="term" value="P:DNA integration"/>
    <property type="evidence" value="ECO:0007669"/>
    <property type="project" value="InterPro"/>
</dbReference>
<protein>
    <submittedName>
        <fullName evidence="3">Retrovirus-related Pol polyprotein from transposon TNT 1-94</fullName>
    </submittedName>
</protein>
<dbReference type="Pfam" id="PF25597">
    <property type="entry name" value="SH3_retrovirus"/>
    <property type="match status" value="1"/>
</dbReference>
<evidence type="ECO:0000256" key="1">
    <source>
        <dbReference type="SAM" id="MobiDB-lite"/>
    </source>
</evidence>
<dbReference type="InterPro" id="IPR001584">
    <property type="entry name" value="Integrase_cat-core"/>
</dbReference>
<feature type="region of interest" description="Disordered" evidence="1">
    <location>
        <begin position="595"/>
        <end position="618"/>
    </location>
</feature>
<dbReference type="PANTHER" id="PTHR42648:SF21">
    <property type="entry name" value="CYSTEINE-RICH RLK (RECEPTOR-LIKE PROTEIN KINASE) 8"/>
    <property type="match status" value="1"/>
</dbReference>
<dbReference type="InterPro" id="IPR057670">
    <property type="entry name" value="SH3_retrovirus"/>
</dbReference>
<dbReference type="Gene3D" id="3.30.420.10">
    <property type="entry name" value="Ribonuclease H-like superfamily/Ribonuclease H"/>
    <property type="match status" value="1"/>
</dbReference>
<evidence type="ECO:0000313" key="3">
    <source>
        <dbReference type="EMBL" id="GEU71043.1"/>
    </source>
</evidence>
<dbReference type="SUPFAM" id="SSF53098">
    <property type="entry name" value="Ribonuclease H-like"/>
    <property type="match status" value="1"/>
</dbReference>
<reference evidence="3" key="1">
    <citation type="journal article" date="2019" name="Sci. Rep.">
        <title>Draft genome of Tanacetum cinerariifolium, the natural source of mosquito coil.</title>
        <authorList>
            <person name="Yamashiro T."/>
            <person name="Shiraishi A."/>
            <person name="Satake H."/>
            <person name="Nakayama K."/>
        </authorList>
    </citation>
    <scope>NUCLEOTIDE SEQUENCE</scope>
</reference>
<dbReference type="PROSITE" id="PS50994">
    <property type="entry name" value="INTEGRASE"/>
    <property type="match status" value="1"/>
</dbReference>
<dbReference type="PANTHER" id="PTHR42648">
    <property type="entry name" value="TRANSPOSASE, PUTATIVE-RELATED"/>
    <property type="match status" value="1"/>
</dbReference>
<dbReference type="EMBL" id="BKCJ010006230">
    <property type="protein sequence ID" value="GEU71043.1"/>
    <property type="molecule type" value="Genomic_DNA"/>
</dbReference>
<dbReference type="GO" id="GO:0003676">
    <property type="term" value="F:nucleic acid binding"/>
    <property type="evidence" value="ECO:0007669"/>
    <property type="project" value="InterPro"/>
</dbReference>
<feature type="domain" description="Integrase catalytic" evidence="2">
    <location>
        <begin position="306"/>
        <end position="478"/>
    </location>
</feature>
<organism evidence="3">
    <name type="scientific">Tanacetum cinerariifolium</name>
    <name type="common">Dalmatian daisy</name>
    <name type="synonym">Chrysanthemum cinerariifolium</name>
    <dbReference type="NCBI Taxonomy" id="118510"/>
    <lineage>
        <taxon>Eukaryota</taxon>
        <taxon>Viridiplantae</taxon>
        <taxon>Streptophyta</taxon>
        <taxon>Embryophyta</taxon>
        <taxon>Tracheophyta</taxon>
        <taxon>Spermatophyta</taxon>
        <taxon>Magnoliopsida</taxon>
        <taxon>eudicotyledons</taxon>
        <taxon>Gunneridae</taxon>
        <taxon>Pentapetalae</taxon>
        <taxon>asterids</taxon>
        <taxon>campanulids</taxon>
        <taxon>Asterales</taxon>
        <taxon>Asteraceae</taxon>
        <taxon>Asteroideae</taxon>
        <taxon>Anthemideae</taxon>
        <taxon>Anthemidinae</taxon>
        <taxon>Tanacetum</taxon>
    </lineage>
</organism>
<gene>
    <name evidence="3" type="ORF">Tci_043021</name>
</gene>
<dbReference type="InterPro" id="IPR039537">
    <property type="entry name" value="Retrotran_Ty1/copia-like"/>
</dbReference>
<sequence>MSTLAEFLILSGADNRPPMLEKHMYDSWKKNGVAKTKKYEELSAAEKIQADCDLKATNIILQELPSGVYSLVNHHRVSNDLWKRVQLLMQVNTKFLNSLPPEWSKFVTDVKLVRDFHTTNFDQLHAYLEQHELHANEVRIMGERNQDPLSLGRQSSFAAGTYGTRANISGIGGNNSGQQRVVKCFNSQWEGHMATQFPKPKRKRDATWFRDKVLLVKAQVSGKVLNEEELEFLADPGVAEGSSLANLSSYGSYVFFEDTNSSTQQDAMIFFVFEQLSNQQKLSGEQAFRLQTSHPNTDQSASSPIKIEAPWELRKQKLSGEQAFRLQTSHPNTDQSASSPIKIEAPWELRKVKFLASKDEALDFIIRFLKMIQVRLNKPVMNIHTDNGTEFVNQTLRSYYETVGISHETSIARSPQQNGVVERQNRTLVKAARTMLIYAKALLFLWAEAVATACYTQNRSIIRWNHRKTPYELLHNKKLDISYLHVFGALCCPSNDSENLGKLQAKADIYIFIGYAPKKKAYRIYNRRTRKIIETIQVDFDELMVMASEQLGLGPGLQSMTPETSNSGLIPNPIPQQPFPVAAAQKDVDFADSHVSTSIDHDTPSTNSTLQGSSSNVRSIHTPFESLGRLTKDHPIANVISDPSCSVSTRKQLQSDAIWGYFDAFLTSVEPKNFKQAMK</sequence>
<dbReference type="InterPro" id="IPR012337">
    <property type="entry name" value="RNaseH-like_sf"/>
</dbReference>
<evidence type="ECO:0000259" key="2">
    <source>
        <dbReference type="PROSITE" id="PS50994"/>
    </source>
</evidence>
<dbReference type="AlphaFoldDB" id="A0A6L2MAL3"/>
<dbReference type="InterPro" id="IPR036397">
    <property type="entry name" value="RNaseH_sf"/>
</dbReference>
<proteinExistence type="predicted"/>
<accession>A0A6L2MAL3</accession>